<comment type="caution">
    <text evidence="2">The sequence shown here is derived from an EMBL/GenBank/DDBJ whole genome shotgun (WGS) entry which is preliminary data.</text>
</comment>
<accession>A0AAD4IY27</accession>
<dbReference type="PANTHER" id="PTHR21277">
    <property type="entry name" value="TRANSCRIPTIONAL ADAPTER 1"/>
    <property type="match status" value="1"/>
</dbReference>
<dbReference type="GO" id="GO:0003713">
    <property type="term" value="F:transcription coactivator activity"/>
    <property type="evidence" value="ECO:0007669"/>
    <property type="project" value="TreeGrafter"/>
</dbReference>
<evidence type="ECO:0000256" key="1">
    <source>
        <dbReference type="SAM" id="MobiDB-lite"/>
    </source>
</evidence>
<reference evidence="2 3" key="1">
    <citation type="journal article" date="2021" name="Nat. Commun.">
        <title>Incipient diploidization of the medicinal plant Perilla within 10,000 years.</title>
        <authorList>
            <person name="Zhang Y."/>
            <person name="Shen Q."/>
            <person name="Leng L."/>
            <person name="Zhang D."/>
            <person name="Chen S."/>
            <person name="Shi Y."/>
            <person name="Ning Z."/>
            <person name="Chen S."/>
        </authorList>
    </citation>
    <scope>NUCLEOTIDE SEQUENCE [LARGE SCALE GENOMIC DNA]</scope>
    <source>
        <strain evidence="3">cv. PC099</strain>
    </source>
</reference>
<dbReference type="InterPro" id="IPR024738">
    <property type="entry name" value="Hfi1/Tada1"/>
</dbReference>
<proteinExistence type="predicted"/>
<sequence>MVASHHFTRINTLELKELIYEKIGHQRAENYFDQLKRFLSSKLSKVDFDKSCIQTIGRENLSLHNRLIRSIVQNACQAKTPPQKARKVEALGVKVPNGYQRSYLQTLYGDAFPHSPRKCRSPISRDRKFRDRPSPLGPLGKSPSITCEETVSRIQEQQSAAELETLSGRPPIGTASVEDGEEVEQFAVIPSSRRWSSITAPLGVSVNLGDACKASHPGSSYHNVTETCHCNGELPDTRSLGRRLQKKLALEGVGISLDGANLLNKGVDVFLKKIISQCIDLARPQCVDPLTIARESNGGIISRSNGVLPGRYAEMTMQQARASMLDFRVAMESNPSILGEDWPTQLEKICNYALQ</sequence>
<dbReference type="EMBL" id="SDAM02000715">
    <property type="protein sequence ID" value="KAH6823649.1"/>
    <property type="molecule type" value="Genomic_DNA"/>
</dbReference>
<dbReference type="AlphaFoldDB" id="A0AAD4IY27"/>
<evidence type="ECO:0000313" key="3">
    <source>
        <dbReference type="Proteomes" id="UP001190926"/>
    </source>
</evidence>
<feature type="region of interest" description="Disordered" evidence="1">
    <location>
        <begin position="115"/>
        <end position="144"/>
    </location>
</feature>
<dbReference type="CDD" id="cd22933">
    <property type="entry name" value="HFD_HFI1"/>
    <property type="match status" value="1"/>
</dbReference>
<evidence type="ECO:0000313" key="2">
    <source>
        <dbReference type="EMBL" id="KAH6823649.1"/>
    </source>
</evidence>
<keyword evidence="3" id="KW-1185">Reference proteome</keyword>
<dbReference type="PANTHER" id="PTHR21277:SF44">
    <property type="entry name" value="TRANSCRIPTIONAL REGULATOR OF RNA POLII, SAGA, SUBUNIT"/>
    <property type="match status" value="1"/>
</dbReference>
<dbReference type="Pfam" id="PF12767">
    <property type="entry name" value="SAGA-Tad1"/>
    <property type="match status" value="1"/>
</dbReference>
<name>A0AAD4IY27_PERFH</name>
<gene>
    <name evidence="2" type="ORF">C2S53_019573</name>
</gene>
<feature type="compositionally biased region" description="Basic and acidic residues" evidence="1">
    <location>
        <begin position="123"/>
        <end position="133"/>
    </location>
</feature>
<dbReference type="Proteomes" id="UP001190926">
    <property type="component" value="Unassembled WGS sequence"/>
</dbReference>
<dbReference type="GO" id="GO:0000124">
    <property type="term" value="C:SAGA complex"/>
    <property type="evidence" value="ECO:0007669"/>
    <property type="project" value="TreeGrafter"/>
</dbReference>
<dbReference type="GO" id="GO:0006357">
    <property type="term" value="P:regulation of transcription by RNA polymerase II"/>
    <property type="evidence" value="ECO:0007669"/>
    <property type="project" value="TreeGrafter"/>
</dbReference>
<evidence type="ECO:0008006" key="4">
    <source>
        <dbReference type="Google" id="ProtNLM"/>
    </source>
</evidence>
<organism evidence="2 3">
    <name type="scientific">Perilla frutescens var. hirtella</name>
    <name type="common">Perilla citriodora</name>
    <name type="synonym">Perilla setoyensis</name>
    <dbReference type="NCBI Taxonomy" id="608512"/>
    <lineage>
        <taxon>Eukaryota</taxon>
        <taxon>Viridiplantae</taxon>
        <taxon>Streptophyta</taxon>
        <taxon>Embryophyta</taxon>
        <taxon>Tracheophyta</taxon>
        <taxon>Spermatophyta</taxon>
        <taxon>Magnoliopsida</taxon>
        <taxon>eudicotyledons</taxon>
        <taxon>Gunneridae</taxon>
        <taxon>Pentapetalae</taxon>
        <taxon>asterids</taxon>
        <taxon>lamiids</taxon>
        <taxon>Lamiales</taxon>
        <taxon>Lamiaceae</taxon>
        <taxon>Nepetoideae</taxon>
        <taxon>Elsholtzieae</taxon>
        <taxon>Perilla</taxon>
    </lineage>
</organism>
<protein>
    <recommendedName>
        <fullName evidence="4">Transcriptional coactivator Hfi1/Transcriptional adapter 1</fullName>
    </recommendedName>
</protein>